<dbReference type="Proteomes" id="UP001320154">
    <property type="component" value="Unassembled WGS sequence"/>
</dbReference>
<evidence type="ECO:0000259" key="7">
    <source>
        <dbReference type="PROSITE" id="PS51898"/>
    </source>
</evidence>
<comment type="caution">
    <text evidence="9">The sequence shown here is derived from an EMBL/GenBank/DDBJ whole genome shotgun (WGS) entry which is preliminary data.</text>
</comment>
<dbReference type="PROSITE" id="PS51900">
    <property type="entry name" value="CB"/>
    <property type="match status" value="1"/>
</dbReference>
<dbReference type="RefSeq" id="WP_234250460.1">
    <property type="nucleotide sequence ID" value="NZ_JABFTQ010000005.1"/>
</dbReference>
<dbReference type="SUPFAM" id="SSF56349">
    <property type="entry name" value="DNA breaking-rejoining enzymes"/>
    <property type="match status" value="1"/>
</dbReference>
<dbReference type="InterPro" id="IPR038488">
    <property type="entry name" value="Integrase_DNA-bd_sf"/>
</dbReference>
<dbReference type="PROSITE" id="PS51898">
    <property type="entry name" value="TYR_RECOMBINASE"/>
    <property type="match status" value="1"/>
</dbReference>
<dbReference type="InterPro" id="IPR050808">
    <property type="entry name" value="Phage_Integrase"/>
</dbReference>
<dbReference type="PANTHER" id="PTHR30629">
    <property type="entry name" value="PROPHAGE INTEGRASE"/>
    <property type="match status" value="1"/>
</dbReference>
<protein>
    <submittedName>
        <fullName evidence="9">Integrase family protein</fullName>
    </submittedName>
</protein>
<dbReference type="Gene3D" id="3.30.160.390">
    <property type="entry name" value="Integrase, DNA-binding domain"/>
    <property type="match status" value="1"/>
</dbReference>
<name>A0ABS9B5D7_9GAMM</name>
<dbReference type="InterPro" id="IPR013762">
    <property type="entry name" value="Integrase-like_cat_sf"/>
</dbReference>
<dbReference type="Gene3D" id="1.10.443.10">
    <property type="entry name" value="Intergrase catalytic core"/>
    <property type="match status" value="1"/>
</dbReference>
<evidence type="ECO:0000256" key="3">
    <source>
        <dbReference type="ARBA" id="ARBA00023125"/>
    </source>
</evidence>
<dbReference type="Gene3D" id="1.10.150.130">
    <property type="match status" value="1"/>
</dbReference>
<evidence type="ECO:0000313" key="10">
    <source>
        <dbReference type="Proteomes" id="UP001320154"/>
    </source>
</evidence>
<evidence type="ECO:0000259" key="8">
    <source>
        <dbReference type="PROSITE" id="PS51900"/>
    </source>
</evidence>
<dbReference type="InterPro" id="IPR002104">
    <property type="entry name" value="Integrase_catalytic"/>
</dbReference>
<sequence>MNFTKRAIEQIQPPESGRDTYRDDKTPALELRVTQAGTKTFAVRRRVNGKPRRYTIGRFPDVTVEQARKKAAEMLGEIATGVDPDAARLADRHRTATVESALVDYLATRQLKPSTRDSYDEIVRCRLQDWLPRRLASISRQDVTDKHAEISKESKSRANGVMRVLRALFNFARVRYLDERGMPLYPTNPVQVLSDQRGWNRSKRKQAILMPYDFPAWWSATDELKRDHRPYVRNIGRYLQVLLLTGMRSGELAGVTTSKGVLDEEGQEMPYYNQRAGIIELPDPKSGEPVFIHLRPKTQALLDEALKDGKGSTYPFRPRDSDSPLAERNIADWVAWIDKRSGVRVTRHDLRRTFITVAEGLDISPYTIKRLVGHTVGSDVTGGYIISQRKRLLAALGRIEGEMLRYREGVFEAE</sequence>
<organism evidence="9 10">
    <name type="scientific">Billgrantia desiderata</name>
    <dbReference type="NCBI Taxonomy" id="52021"/>
    <lineage>
        <taxon>Bacteria</taxon>
        <taxon>Pseudomonadati</taxon>
        <taxon>Pseudomonadota</taxon>
        <taxon>Gammaproteobacteria</taxon>
        <taxon>Oceanospirillales</taxon>
        <taxon>Halomonadaceae</taxon>
        <taxon>Billgrantia</taxon>
    </lineage>
</organism>
<dbReference type="PANTHER" id="PTHR30629:SF2">
    <property type="entry name" value="PROPHAGE INTEGRASE INTS-RELATED"/>
    <property type="match status" value="1"/>
</dbReference>
<keyword evidence="10" id="KW-1185">Reference proteome</keyword>
<keyword evidence="4" id="KW-0233">DNA recombination</keyword>
<proteinExistence type="inferred from homology"/>
<accession>A0ABS9B5D7</accession>
<dbReference type="InterPro" id="IPR025166">
    <property type="entry name" value="Integrase_DNA_bind_dom"/>
</dbReference>
<dbReference type="InterPro" id="IPR011010">
    <property type="entry name" value="DNA_brk_join_enz"/>
</dbReference>
<evidence type="ECO:0000256" key="5">
    <source>
        <dbReference type="PROSITE-ProRule" id="PRU01248"/>
    </source>
</evidence>
<dbReference type="InterPro" id="IPR044068">
    <property type="entry name" value="CB"/>
</dbReference>
<dbReference type="InterPro" id="IPR010998">
    <property type="entry name" value="Integrase_recombinase_N"/>
</dbReference>
<evidence type="ECO:0000256" key="2">
    <source>
        <dbReference type="ARBA" id="ARBA00022908"/>
    </source>
</evidence>
<feature type="domain" description="Tyr recombinase" evidence="7">
    <location>
        <begin position="203"/>
        <end position="397"/>
    </location>
</feature>
<evidence type="ECO:0000256" key="1">
    <source>
        <dbReference type="ARBA" id="ARBA00008857"/>
    </source>
</evidence>
<comment type="similarity">
    <text evidence="1">Belongs to the 'phage' integrase family.</text>
</comment>
<keyword evidence="3 5" id="KW-0238">DNA-binding</keyword>
<evidence type="ECO:0000256" key="4">
    <source>
        <dbReference type="ARBA" id="ARBA00023172"/>
    </source>
</evidence>
<gene>
    <name evidence="9" type="ORF">HOP60_09660</name>
</gene>
<keyword evidence="2" id="KW-0229">DNA integration</keyword>
<feature type="domain" description="Core-binding (CB)" evidence="8">
    <location>
        <begin position="96"/>
        <end position="173"/>
    </location>
</feature>
<evidence type="ECO:0000256" key="6">
    <source>
        <dbReference type="SAM" id="MobiDB-lite"/>
    </source>
</evidence>
<dbReference type="Pfam" id="PF13356">
    <property type="entry name" value="Arm-DNA-bind_3"/>
    <property type="match status" value="1"/>
</dbReference>
<evidence type="ECO:0000313" key="9">
    <source>
        <dbReference type="EMBL" id="MCE8046994.1"/>
    </source>
</evidence>
<reference evidence="9 10" key="1">
    <citation type="journal article" date="2021" name="Front. Microbiol.">
        <title>Aerobic Denitrification and Heterotrophic Sulfur Oxidation in the Genus Halomonas Revealed by Six Novel Species Characterizations and Genome-Based Analysis.</title>
        <authorList>
            <person name="Wang L."/>
            <person name="Shao Z."/>
        </authorList>
    </citation>
    <scope>NUCLEOTIDE SEQUENCE [LARGE SCALE GENOMIC DNA]</scope>
    <source>
        <strain evidence="9 10">MCCC 1A05748</strain>
    </source>
</reference>
<feature type="region of interest" description="Disordered" evidence="6">
    <location>
        <begin position="1"/>
        <end position="24"/>
    </location>
</feature>
<dbReference type="EMBL" id="JABFTQ010000005">
    <property type="protein sequence ID" value="MCE8046994.1"/>
    <property type="molecule type" value="Genomic_DNA"/>
</dbReference>